<gene>
    <name evidence="1" type="ORF">SAMN02745723_102123</name>
</gene>
<evidence type="ECO:0000313" key="1">
    <source>
        <dbReference type="EMBL" id="SFC34163.1"/>
    </source>
</evidence>
<dbReference type="RefSeq" id="WP_047780447.1">
    <property type="nucleotide sequence ID" value="NZ_FOLW01000002.1"/>
</dbReference>
<dbReference type="Proteomes" id="UP000226420">
    <property type="component" value="Unassembled WGS sequence"/>
</dbReference>
<sequence>MAQEQEPVEITLAVDLIYLLETSEIDPRTVLTALKIVERDFIKKVDALDNPQQ</sequence>
<dbReference type="AlphaFoldDB" id="A0AAJ4W8T2"/>
<comment type="caution">
    <text evidence="1">The sequence shown here is derived from an EMBL/GenBank/DDBJ whole genome shotgun (WGS) entry which is preliminary data.</text>
</comment>
<evidence type="ECO:0000313" key="2">
    <source>
        <dbReference type="Proteomes" id="UP000226420"/>
    </source>
</evidence>
<organism evidence="1 2">
    <name type="scientific">Pragia fontium DSM 5563 = ATCC 49100</name>
    <dbReference type="NCBI Taxonomy" id="1122977"/>
    <lineage>
        <taxon>Bacteria</taxon>
        <taxon>Pseudomonadati</taxon>
        <taxon>Pseudomonadota</taxon>
        <taxon>Gammaproteobacteria</taxon>
        <taxon>Enterobacterales</taxon>
        <taxon>Budviciaceae</taxon>
        <taxon>Pragia</taxon>
    </lineage>
</organism>
<reference evidence="1 2" key="1">
    <citation type="submission" date="2016-10" db="EMBL/GenBank/DDBJ databases">
        <authorList>
            <person name="Varghese N."/>
            <person name="Submissions S."/>
        </authorList>
    </citation>
    <scope>NUCLEOTIDE SEQUENCE [LARGE SCALE GENOMIC DNA]</scope>
    <source>
        <strain evidence="1 2">DSM 5563</strain>
    </source>
</reference>
<accession>A0AAJ4W8T2</accession>
<dbReference type="EMBL" id="FOLW01000002">
    <property type="protein sequence ID" value="SFC34163.1"/>
    <property type="molecule type" value="Genomic_DNA"/>
</dbReference>
<dbReference type="InterPro" id="IPR019630">
    <property type="entry name" value="DUF2496_YbaM-rel"/>
</dbReference>
<proteinExistence type="predicted"/>
<protein>
    <recommendedName>
        <fullName evidence="3">DUF2496 domain-containing protein</fullName>
    </recommendedName>
</protein>
<evidence type="ECO:0008006" key="3">
    <source>
        <dbReference type="Google" id="ProtNLM"/>
    </source>
</evidence>
<name>A0AAJ4W8T2_9GAMM</name>
<dbReference type="Pfam" id="PF10689">
    <property type="entry name" value="DUF2496"/>
    <property type="match status" value="1"/>
</dbReference>